<evidence type="ECO:0000313" key="4">
    <source>
        <dbReference type="Proteomes" id="UP000002819"/>
    </source>
</evidence>
<accession>I6S6V7</accession>
<dbReference type="EMBL" id="JQ823123">
    <property type="protein sequence ID" value="AFM54770.1"/>
    <property type="molecule type" value="Genomic_DNA"/>
</dbReference>
<proteinExistence type="predicted"/>
<evidence type="ECO:0000313" key="3">
    <source>
        <dbReference type="EMBL" id="AFM54770.1"/>
    </source>
</evidence>
<keyword evidence="1" id="KW-0175">Coiled coil</keyword>
<keyword evidence="2" id="KW-1133">Transmembrane helix</keyword>
<organism evidence="3 4">
    <name type="scientific">Nonlabens phage P12024L</name>
    <dbReference type="NCBI Taxonomy" id="1168479"/>
    <lineage>
        <taxon>Viruses</taxon>
        <taxon>Duplodnaviria</taxon>
        <taxon>Heunggongvirae</taxon>
        <taxon>Uroviricota</taxon>
        <taxon>Caudoviricetes</taxon>
        <taxon>Inhavirus</taxon>
        <taxon>Inhavirus P12024L</taxon>
    </lineage>
</organism>
<dbReference type="Proteomes" id="UP000002819">
    <property type="component" value="Segment"/>
</dbReference>
<evidence type="ECO:0000256" key="2">
    <source>
        <dbReference type="SAM" id="Phobius"/>
    </source>
</evidence>
<dbReference type="RefSeq" id="YP_006560449.1">
    <property type="nucleotide sequence ID" value="NC_018272.1"/>
</dbReference>
<keyword evidence="2" id="KW-0812">Transmembrane</keyword>
<protein>
    <submittedName>
        <fullName evidence="3">Uncharacterized protein</fullName>
    </submittedName>
</protein>
<feature type="coiled-coil region" evidence="1">
    <location>
        <begin position="254"/>
        <end position="515"/>
    </location>
</feature>
<evidence type="ECO:0000256" key="1">
    <source>
        <dbReference type="SAM" id="Coils"/>
    </source>
</evidence>
<feature type="transmembrane region" description="Helical" evidence="2">
    <location>
        <begin position="76"/>
        <end position="99"/>
    </location>
</feature>
<name>I6S6V7_9CAUD</name>
<keyword evidence="4" id="KW-1185">Reference proteome</keyword>
<reference evidence="3 4" key="1">
    <citation type="journal article" date="2012" name="J. Virol.">
        <title>Complete Genome Sequences of Two Persicivirga Bacteriophages, P12024S and P12024L.</title>
        <authorList>
            <person name="Kang I."/>
            <person name="Jang H."/>
            <person name="Cho J.C."/>
        </authorList>
    </citation>
    <scope>NUCLEOTIDE SEQUENCE [LARGE SCALE GENOMIC DNA]</scope>
</reference>
<gene>
    <name evidence="3" type="ORF">P12024L_50</name>
</gene>
<dbReference type="GeneID" id="13405389"/>
<keyword evidence="2" id="KW-0472">Membrane</keyword>
<dbReference type="KEGG" id="vg:13405389"/>
<dbReference type="OrthoDB" id="29465at10239"/>
<sequence length="686" mass="74353">MAIEKEIKIKVDTSQAEAGVKKINKGLQKTEKESKKVGDSSKAAFGKLDSLTGGAISKVKGFTSSLSGVATGFKSIGAAIALSGIGLILITIAALTAAFKNSEAGQNKFAKLMGVIGSVTGNVVDVIAKVGEFIIDVFSGDSGALKSLKDFGSQIFDIIGLPIKNAIDIVKALGRAFQALGSGDISGAFDELKSGVSDVKENLQEAKSAATDFYDTAIQGSKEFVKQLQEEAKIAANIADQRAKADKLDRDLIVQRAESNRKIAELREKAARRDLFTDAQRKQFLIEASELNEKITKQEIESARLRRDAIVEENKLSGSGKEDLKAEEEAKARLIELETKRIQTQRRLSTEISTINTAAAAQATAAVKKQEQDAAKSEEIERKRLESISKAREKFQDNLENIEADTEEKKLELEKQRAQEELDRLIGTETEKQEAQLALDDLFDKKREELREKRELEEQARIDKIAELGKSEVEIAREKAAELRDQRIAEIEELVEDEEEKFRLLEIVNRKYKEKILDIDEKASEKQKDYDRIVAENKKALIIDGLAIVQSELKRGSAVSKGIAAAQTIFDTQQGITSALAAKGADQLLPFPVRLANAALVGIKGALALKNILKTNPISAAGGTAQNNAGAAGTQAPAFNLTASSGVNQIAGDVQGSQPLRAFVVGSDVTNQQQMDRDTFGQAGLG</sequence>